<dbReference type="CDD" id="cd17991">
    <property type="entry name" value="DEXHc_TRCF"/>
    <property type="match status" value="1"/>
</dbReference>
<reference evidence="12" key="1">
    <citation type="submission" date="2020-10" db="EMBL/GenBank/DDBJ databases">
        <title>Microbiome of the Black Sea water column analyzed by genome centric metagenomics.</title>
        <authorList>
            <person name="Cabello-Yeves P.J."/>
            <person name="Callieri C."/>
            <person name="Picazo A."/>
            <person name="Mehrshad M."/>
            <person name="Haro-Moreno J.M."/>
            <person name="Roda-Garcia J."/>
            <person name="Dzembekova N."/>
            <person name="Slabakova V."/>
            <person name="Slabakova N."/>
            <person name="Moncheva S."/>
            <person name="Rodriguez-Valera F."/>
        </authorList>
    </citation>
    <scope>NUCLEOTIDE SEQUENCE</scope>
    <source>
        <strain evidence="12">BS30m-G43</strain>
    </source>
</reference>
<dbReference type="Pfam" id="PF02559">
    <property type="entry name" value="CarD_TRCF_RID"/>
    <property type="match status" value="1"/>
</dbReference>
<evidence type="ECO:0000313" key="13">
    <source>
        <dbReference type="Proteomes" id="UP000705230"/>
    </source>
</evidence>
<protein>
    <recommendedName>
        <fullName evidence="9">Transcription-repair-coupling factor</fullName>
        <shortName evidence="9">TRCF</shortName>
        <ecNumber evidence="9">3.6.4.-</ecNumber>
    </recommendedName>
</protein>
<dbReference type="Gene3D" id="3.90.1150.50">
    <property type="entry name" value="Transcription-repair-coupling factor, D7 domain"/>
    <property type="match status" value="1"/>
</dbReference>
<dbReference type="AlphaFoldDB" id="A0A937M129"/>
<evidence type="ECO:0000256" key="8">
    <source>
        <dbReference type="ARBA" id="ARBA00023204"/>
    </source>
</evidence>
<keyword evidence="6 9" id="KW-0067">ATP-binding</keyword>
<dbReference type="SMART" id="SM00487">
    <property type="entry name" value="DEXDc"/>
    <property type="match status" value="1"/>
</dbReference>
<keyword evidence="3 9" id="KW-0227">DNA damage</keyword>
<evidence type="ECO:0000259" key="11">
    <source>
        <dbReference type="PROSITE" id="PS51194"/>
    </source>
</evidence>
<keyword evidence="7 9" id="KW-0238">DNA-binding</keyword>
<dbReference type="GO" id="GO:0005737">
    <property type="term" value="C:cytoplasm"/>
    <property type="evidence" value="ECO:0007669"/>
    <property type="project" value="UniProtKB-SubCell"/>
</dbReference>
<dbReference type="InterPro" id="IPR001650">
    <property type="entry name" value="Helicase_C-like"/>
</dbReference>
<dbReference type="Pfam" id="PF17757">
    <property type="entry name" value="UvrB_inter"/>
    <property type="match status" value="1"/>
</dbReference>
<dbReference type="InterPro" id="IPR047112">
    <property type="entry name" value="RecG/Mfd"/>
</dbReference>
<dbReference type="Gene3D" id="2.40.10.170">
    <property type="match status" value="1"/>
</dbReference>
<dbReference type="InterPro" id="IPR005118">
    <property type="entry name" value="TRCF_C"/>
</dbReference>
<dbReference type="HAMAP" id="MF_00969">
    <property type="entry name" value="TRCF"/>
    <property type="match status" value="1"/>
</dbReference>
<dbReference type="SUPFAM" id="SSF52540">
    <property type="entry name" value="P-loop containing nucleoside triphosphate hydrolases"/>
    <property type="match status" value="3"/>
</dbReference>
<dbReference type="NCBIfam" id="TIGR00580">
    <property type="entry name" value="mfd"/>
    <property type="match status" value="1"/>
</dbReference>
<dbReference type="SMART" id="SM00982">
    <property type="entry name" value="TRCF"/>
    <property type="match status" value="1"/>
</dbReference>
<comment type="similarity">
    <text evidence="9">In the C-terminal section; belongs to the helicase family. RecG subfamily.</text>
</comment>
<dbReference type="InterPro" id="IPR041471">
    <property type="entry name" value="UvrB_inter"/>
</dbReference>
<dbReference type="PANTHER" id="PTHR47964">
    <property type="entry name" value="ATP-DEPENDENT DNA HELICASE HOMOLOG RECG, CHLOROPLASTIC"/>
    <property type="match status" value="1"/>
</dbReference>
<keyword evidence="8 9" id="KW-0234">DNA repair</keyword>
<dbReference type="GO" id="GO:0003684">
    <property type="term" value="F:damaged DNA binding"/>
    <property type="evidence" value="ECO:0007669"/>
    <property type="project" value="InterPro"/>
</dbReference>
<keyword evidence="2 9" id="KW-0547">Nucleotide-binding</keyword>
<dbReference type="GO" id="GO:0000716">
    <property type="term" value="P:transcription-coupled nucleotide-excision repair, DNA damage recognition"/>
    <property type="evidence" value="ECO:0007669"/>
    <property type="project" value="UniProtKB-UniRule"/>
</dbReference>
<evidence type="ECO:0000256" key="9">
    <source>
        <dbReference type="HAMAP-Rule" id="MF_00969"/>
    </source>
</evidence>
<dbReference type="Gene3D" id="3.30.2060.10">
    <property type="entry name" value="Penicillin-binding protein 1b domain"/>
    <property type="match status" value="1"/>
</dbReference>
<dbReference type="InterPro" id="IPR014001">
    <property type="entry name" value="Helicase_ATP-bd"/>
</dbReference>
<dbReference type="SUPFAM" id="SSF143517">
    <property type="entry name" value="TRCF domain-like"/>
    <property type="match status" value="1"/>
</dbReference>
<keyword evidence="1 9" id="KW-0963">Cytoplasm</keyword>
<evidence type="ECO:0000256" key="4">
    <source>
        <dbReference type="ARBA" id="ARBA00022801"/>
    </source>
</evidence>
<evidence type="ECO:0000256" key="7">
    <source>
        <dbReference type="ARBA" id="ARBA00023125"/>
    </source>
</evidence>
<dbReference type="GO" id="GO:0016787">
    <property type="term" value="F:hydrolase activity"/>
    <property type="evidence" value="ECO:0007669"/>
    <property type="project" value="UniProtKB-KW"/>
</dbReference>
<dbReference type="InterPro" id="IPR011545">
    <property type="entry name" value="DEAD/DEAH_box_helicase_dom"/>
</dbReference>
<comment type="subcellular location">
    <subcellularLocation>
        <location evidence="9">Cytoplasm</location>
    </subcellularLocation>
</comment>
<evidence type="ECO:0000313" key="12">
    <source>
        <dbReference type="EMBL" id="MBL6902744.1"/>
    </source>
</evidence>
<dbReference type="GO" id="GO:0005524">
    <property type="term" value="F:ATP binding"/>
    <property type="evidence" value="ECO:0007669"/>
    <property type="project" value="UniProtKB-UniRule"/>
</dbReference>
<evidence type="ECO:0000256" key="5">
    <source>
        <dbReference type="ARBA" id="ARBA00022806"/>
    </source>
</evidence>
<feature type="domain" description="Helicase ATP-binding" evidence="10">
    <location>
        <begin position="575"/>
        <end position="736"/>
    </location>
</feature>
<evidence type="ECO:0000256" key="1">
    <source>
        <dbReference type="ARBA" id="ARBA00022490"/>
    </source>
</evidence>
<evidence type="ECO:0000256" key="2">
    <source>
        <dbReference type="ARBA" id="ARBA00022741"/>
    </source>
</evidence>
<sequence length="1100" mass="126460">MLQTDNHIIAAALADTFIKKNKSICYVASNNKEARILSTELSLYISPSLINFFPEKETLPYDHFSSPESIIKHRFKVLNQTNNGPNILITSAKNLFERYPPKSFFRSLQSFNLGDSIALDKFKKILTDNYFLHTERVDSINTFSSRGGVLDIWPSIYKNPIRIEFFDEEIESIRSFNPSSQLTVKQLKQFNLTTGSNVPLDDESIKKFRDSWRDYFPDNDERVCDLFKDLNNRHLVEGYEIYLPLFFSKTESFGNLFIDYDFIKSDVIEDKNVDYWNEINKRFDEENIDSSRPLLKPEKLFFNLDDVNDFLHLSDKLELDKRAYKILNIEIGFNENLNIAKQLLREGSIDKIIISSLVPSEYENIKKLNLSSINEITNINDATNGLNLISIDIYRPLYNLNLKTIFLHREFFIDDVPLDNNLKSSIDIRIDTNIHFNFNDYVIHENYGLGVYKGLEVVESKGIKNEYLKISYANDENLYVPLAKAFLISKYHKNSEKIETPLDSLSSNKWSQKKQRAEKRAYDHAAEILDIESRRLSSHAPSLRVEDSSYEDFVKEFPYQETLDQIVAIEAIEKDLSLVKPMNRLLCGDVGFGKTEIAMRAAFISVNADKQVVILAPSTVLVSQHYQSFIDRFKKFGINIKSLNRHSNNSEKTEIINDFNKGKIDILIGTHALFSQALNFKNMGLLVIDEEHRFGTKQKDIIKAKKPDVHVLYLSATPIPRTMNFIFAGLKDFSFLHTPPTSRLSIKSFLKVETDNLMVEAIKRENSRDGQCFVIQNDIKKLANLKDRLLLLLPDLRIEIAHGQLKKAEITKTMNLFQIGKIDVLLCTTIVEMGLDIPNANTMIILDAYNFGLAQLHQLRGRVGRSSKQGYCYFLIPTPDIPKNSRERLDSIIRLSELGSGFFIAQEDLELRGGGEILGEKQSGHVDAIGISLYLSMLKDSIEGIKNPQYEYKSVTSEINFYDDAFIPDIYLPSPTERLKIYRRINEITKISDLFKLKIELIDRCGKYINEVDALFSNAELLILSGEMGISKISSHEDKTSIQFHPKLDEDVLNKILTIIRSNSKIYQMEPSGKLNISIEDSKNSNQRRLFVRNFINEIS</sequence>
<dbReference type="EC" id="3.6.4.-" evidence="9"/>
<dbReference type="Pfam" id="PF00270">
    <property type="entry name" value="DEAD"/>
    <property type="match status" value="1"/>
</dbReference>
<dbReference type="InterPro" id="IPR037235">
    <property type="entry name" value="TRCF-like_C_D7"/>
</dbReference>
<dbReference type="Proteomes" id="UP000705230">
    <property type="component" value="Unassembled WGS sequence"/>
</dbReference>
<evidence type="ECO:0000256" key="3">
    <source>
        <dbReference type="ARBA" id="ARBA00022763"/>
    </source>
</evidence>
<dbReference type="InterPro" id="IPR003711">
    <property type="entry name" value="CarD-like/TRCF_RID"/>
</dbReference>
<dbReference type="InterPro" id="IPR004576">
    <property type="entry name" value="Mfd"/>
</dbReference>
<evidence type="ECO:0000259" key="10">
    <source>
        <dbReference type="PROSITE" id="PS51192"/>
    </source>
</evidence>
<keyword evidence="4 9" id="KW-0378">Hydrolase</keyword>
<dbReference type="Gene3D" id="3.40.50.11180">
    <property type="match status" value="1"/>
</dbReference>
<comment type="function">
    <text evidence="9">Couples transcription and DNA repair by recognizing RNA polymerase (RNAP) stalled at DNA lesions. Mediates ATP-dependent release of RNAP and its truncated transcript from the DNA, and recruitment of nucleotide excision repair machinery to the damaged site.</text>
</comment>
<proteinExistence type="inferred from homology"/>
<dbReference type="EMBL" id="JADHSG010000001">
    <property type="protein sequence ID" value="MBL6902744.1"/>
    <property type="molecule type" value="Genomic_DNA"/>
</dbReference>
<comment type="caution">
    <text evidence="12">The sequence shown here is derived from an EMBL/GenBank/DDBJ whole genome shotgun (WGS) entry which is preliminary data.</text>
</comment>
<dbReference type="PROSITE" id="PS51194">
    <property type="entry name" value="HELICASE_CTER"/>
    <property type="match status" value="1"/>
</dbReference>
<organism evidence="12 13">
    <name type="scientific">SAR86 cluster bacterium</name>
    <dbReference type="NCBI Taxonomy" id="2030880"/>
    <lineage>
        <taxon>Bacteria</taxon>
        <taxon>Pseudomonadati</taxon>
        <taxon>Pseudomonadota</taxon>
        <taxon>Gammaproteobacteria</taxon>
        <taxon>SAR86 cluster</taxon>
    </lineage>
</organism>
<dbReference type="SMART" id="SM01058">
    <property type="entry name" value="CarD_TRCF"/>
    <property type="match status" value="1"/>
</dbReference>
<dbReference type="Pfam" id="PF03461">
    <property type="entry name" value="TRCF"/>
    <property type="match status" value="1"/>
</dbReference>
<dbReference type="Gene3D" id="3.40.50.300">
    <property type="entry name" value="P-loop containing nucleotide triphosphate hydrolases"/>
    <property type="match status" value="2"/>
</dbReference>
<name>A0A937M129_9GAMM</name>
<dbReference type="SUPFAM" id="SSF141259">
    <property type="entry name" value="CarD-like"/>
    <property type="match status" value="1"/>
</dbReference>
<gene>
    <name evidence="9 12" type="primary">mfd</name>
    <name evidence="12" type="ORF">ISR29_00900</name>
</gene>
<dbReference type="InterPro" id="IPR027417">
    <property type="entry name" value="P-loop_NTPase"/>
</dbReference>
<dbReference type="GO" id="GO:0003678">
    <property type="term" value="F:DNA helicase activity"/>
    <property type="evidence" value="ECO:0007669"/>
    <property type="project" value="TreeGrafter"/>
</dbReference>
<comment type="similarity">
    <text evidence="9">In the N-terminal section; belongs to the UvrB family.</text>
</comment>
<accession>A0A937M129</accession>
<feature type="domain" description="Helicase C-terminal" evidence="11">
    <location>
        <begin position="753"/>
        <end position="910"/>
    </location>
</feature>
<dbReference type="PANTHER" id="PTHR47964:SF1">
    <property type="entry name" value="ATP-DEPENDENT DNA HELICASE HOMOLOG RECG, CHLOROPLASTIC"/>
    <property type="match status" value="1"/>
</dbReference>
<dbReference type="Pfam" id="PF00271">
    <property type="entry name" value="Helicase_C"/>
    <property type="match status" value="1"/>
</dbReference>
<dbReference type="PROSITE" id="PS51192">
    <property type="entry name" value="HELICASE_ATP_BIND_1"/>
    <property type="match status" value="1"/>
</dbReference>
<evidence type="ECO:0000256" key="6">
    <source>
        <dbReference type="ARBA" id="ARBA00022840"/>
    </source>
</evidence>
<dbReference type="InterPro" id="IPR036101">
    <property type="entry name" value="CarD-like/TRCF_RID_sf"/>
</dbReference>
<keyword evidence="5" id="KW-0347">Helicase</keyword>
<dbReference type="GO" id="GO:0006355">
    <property type="term" value="P:regulation of DNA-templated transcription"/>
    <property type="evidence" value="ECO:0007669"/>
    <property type="project" value="UniProtKB-UniRule"/>
</dbReference>
<dbReference type="SMART" id="SM00490">
    <property type="entry name" value="HELICc"/>
    <property type="match status" value="1"/>
</dbReference>